<name>A0AAJ4MRN4_9BURK</name>
<evidence type="ECO:0000313" key="1">
    <source>
        <dbReference type="EMBL" id="MDQ4626189.1"/>
    </source>
</evidence>
<sequence>MPEKLSQYLASLDAYDGDAPPVIDLDLYFAGNTDEESIAPNQWGYGRPPIAQLYERFREIAARPDVEKVLVGLHQDWCDYGEADVDAKRFPPAENVHIFTSARQDEVERWIAGMEADGVIPGWPYGKPDNAPDPSQGYTVLSVCWD</sequence>
<keyword evidence="4" id="KW-1185">Reference proteome</keyword>
<dbReference type="RefSeq" id="WP_034786491.1">
    <property type="nucleotide sequence ID" value="NZ_CBCRWJ010000003.1"/>
</dbReference>
<dbReference type="GeneID" id="56948573"/>
<evidence type="ECO:0000313" key="4">
    <source>
        <dbReference type="Proteomes" id="UP001237592"/>
    </source>
</evidence>
<dbReference type="Proteomes" id="UP001237592">
    <property type="component" value="Unassembled WGS sequence"/>
</dbReference>
<proteinExistence type="predicted"/>
<dbReference type="AlphaFoldDB" id="A0AAJ4MRN4"/>
<accession>A0AAJ4MRN4</accession>
<dbReference type="Proteomes" id="UP000662821">
    <property type="component" value="Chromosome"/>
</dbReference>
<dbReference type="EMBL" id="CP071520">
    <property type="protein sequence ID" value="QSX95783.1"/>
    <property type="molecule type" value="Genomic_DNA"/>
</dbReference>
<organism evidence="2 3">
    <name type="scientific">Janthinobacterium lividum</name>
    <dbReference type="NCBI Taxonomy" id="29581"/>
    <lineage>
        <taxon>Bacteria</taxon>
        <taxon>Pseudomonadati</taxon>
        <taxon>Pseudomonadota</taxon>
        <taxon>Betaproteobacteria</taxon>
        <taxon>Burkholderiales</taxon>
        <taxon>Oxalobacteraceae</taxon>
        <taxon>Janthinobacterium</taxon>
    </lineage>
</organism>
<evidence type="ECO:0000313" key="3">
    <source>
        <dbReference type="Proteomes" id="UP000662821"/>
    </source>
</evidence>
<evidence type="ECO:0000313" key="2">
    <source>
        <dbReference type="EMBL" id="QSX95783.1"/>
    </source>
</evidence>
<gene>
    <name evidence="2" type="ORF">J3P46_24590</name>
    <name evidence="1" type="ORF">RB624_09865</name>
</gene>
<reference evidence="2 3" key="1">
    <citation type="submission" date="2021-03" db="EMBL/GenBank/DDBJ databases">
        <title>Draft genome sequence of Janthinobacterium sp. strain PLB02 isolated from infected primmorphs (Lubomirskia baicalensis).</title>
        <authorList>
            <person name="Chernogor L.I."/>
            <person name="Belikov S.I."/>
            <person name="Petrushin I.S."/>
        </authorList>
    </citation>
    <scope>NUCLEOTIDE SEQUENCE [LARGE SCALE GENOMIC DNA]</scope>
    <source>
        <strain evidence="2 3">PLB02</strain>
    </source>
</reference>
<reference evidence="1 4" key="2">
    <citation type="submission" date="2023-08" db="EMBL/GenBank/DDBJ databases">
        <title>Draft genome sequence of Janthinobacterium lividum.</title>
        <authorList>
            <person name="Chun B.H."/>
            <person name="Lee Y."/>
        </authorList>
    </citation>
    <scope>NUCLEOTIDE SEQUENCE [LARGE SCALE GENOMIC DNA]</scope>
    <source>
        <strain evidence="1 4">AMJK</strain>
    </source>
</reference>
<protein>
    <submittedName>
        <fullName evidence="2">Uncharacterized protein</fullName>
    </submittedName>
</protein>
<dbReference type="EMBL" id="JAVFKP010000002">
    <property type="protein sequence ID" value="MDQ4626189.1"/>
    <property type="molecule type" value="Genomic_DNA"/>
</dbReference>